<dbReference type="GO" id="GO:0008417">
    <property type="term" value="F:fucosyltransferase activity"/>
    <property type="evidence" value="ECO:0007669"/>
    <property type="project" value="InterPro"/>
</dbReference>
<keyword evidence="8" id="KW-1133">Transmembrane helix</keyword>
<evidence type="ECO:0000256" key="2">
    <source>
        <dbReference type="ARBA" id="ARBA00004922"/>
    </source>
</evidence>
<keyword evidence="18" id="KW-1185">Reference proteome</keyword>
<evidence type="ECO:0000313" key="18">
    <source>
        <dbReference type="Proteomes" id="UP001487740"/>
    </source>
</evidence>
<dbReference type="InterPro" id="IPR038577">
    <property type="entry name" value="GT10-like_C_sf"/>
</dbReference>
<keyword evidence="11" id="KW-0325">Glycoprotein</keyword>
<organism evidence="17 18">
    <name type="scientific">Scylla paramamosain</name>
    <name type="common">Mud crab</name>
    <dbReference type="NCBI Taxonomy" id="85552"/>
    <lineage>
        <taxon>Eukaryota</taxon>
        <taxon>Metazoa</taxon>
        <taxon>Ecdysozoa</taxon>
        <taxon>Arthropoda</taxon>
        <taxon>Crustacea</taxon>
        <taxon>Multicrustacea</taxon>
        <taxon>Malacostraca</taxon>
        <taxon>Eumalacostraca</taxon>
        <taxon>Eucarida</taxon>
        <taxon>Decapoda</taxon>
        <taxon>Pleocyemata</taxon>
        <taxon>Brachyura</taxon>
        <taxon>Eubrachyura</taxon>
        <taxon>Portunoidea</taxon>
        <taxon>Portunidae</taxon>
        <taxon>Portuninae</taxon>
        <taxon>Scylla</taxon>
    </lineage>
</organism>
<dbReference type="InterPro" id="IPR055270">
    <property type="entry name" value="Glyco_tran_10_C"/>
</dbReference>
<dbReference type="Gene3D" id="3.40.50.11660">
    <property type="entry name" value="Glycosyl transferase family 10, C-terminal domain"/>
    <property type="match status" value="1"/>
</dbReference>
<evidence type="ECO:0000256" key="12">
    <source>
        <dbReference type="RuleBase" id="RU003832"/>
    </source>
</evidence>
<keyword evidence="9 12" id="KW-0333">Golgi apparatus</keyword>
<accession>A0AAW0T9U7</accession>
<dbReference type="InterPro" id="IPR031481">
    <property type="entry name" value="Glyco_tran_10_N"/>
</dbReference>
<name>A0AAW0T9U7_SCYPA</name>
<dbReference type="EMBL" id="JARAKH010000036">
    <property type="protein sequence ID" value="KAK8384082.1"/>
    <property type="molecule type" value="Genomic_DNA"/>
</dbReference>
<comment type="caution">
    <text evidence="17">The sequence shown here is derived from an EMBL/GenBank/DDBJ whole genome shotgun (WGS) entry which is preliminary data.</text>
</comment>
<reference evidence="17 18" key="1">
    <citation type="submission" date="2023-03" db="EMBL/GenBank/DDBJ databases">
        <title>High-quality genome of Scylla paramamosain provides insights in environmental adaptation.</title>
        <authorList>
            <person name="Zhang L."/>
        </authorList>
    </citation>
    <scope>NUCLEOTIDE SEQUENCE [LARGE SCALE GENOMIC DNA]</scope>
    <source>
        <strain evidence="17">LZ_2023a</strain>
        <tissue evidence="17">Muscle</tissue>
    </source>
</reference>
<evidence type="ECO:0000256" key="1">
    <source>
        <dbReference type="ARBA" id="ARBA00004447"/>
    </source>
</evidence>
<dbReference type="EC" id="2.4.1.-" evidence="12"/>
<evidence type="ECO:0000256" key="8">
    <source>
        <dbReference type="ARBA" id="ARBA00022989"/>
    </source>
</evidence>
<evidence type="ECO:0000313" key="17">
    <source>
        <dbReference type="EMBL" id="KAK8384087.1"/>
    </source>
</evidence>
<feature type="compositionally biased region" description="Low complexity" evidence="13">
    <location>
        <begin position="220"/>
        <end position="240"/>
    </location>
</feature>
<keyword evidence="10" id="KW-0472">Membrane</keyword>
<comment type="pathway">
    <text evidence="2">Protein modification; protein glycosylation.</text>
</comment>
<dbReference type="Pfam" id="PF00852">
    <property type="entry name" value="Glyco_transf_10"/>
    <property type="match status" value="1"/>
</dbReference>
<dbReference type="PANTHER" id="PTHR48438:SF1">
    <property type="entry name" value="ALPHA-(1,3)-FUCOSYLTRANSFERASE C-RELATED"/>
    <property type="match status" value="1"/>
</dbReference>
<dbReference type="EMBL" id="JARAKH010000036">
    <property type="protein sequence ID" value="KAK8384083.1"/>
    <property type="molecule type" value="Genomic_DNA"/>
</dbReference>
<dbReference type="EMBL" id="JARAKH010000036">
    <property type="protein sequence ID" value="KAK8384086.1"/>
    <property type="molecule type" value="Genomic_DNA"/>
</dbReference>
<keyword evidence="7" id="KW-0735">Signal-anchor</keyword>
<dbReference type="Proteomes" id="UP001487740">
    <property type="component" value="Unassembled WGS sequence"/>
</dbReference>
<feature type="chain" id="PRO_5044716993" description="Fucosyltransferase" evidence="14">
    <location>
        <begin position="25"/>
        <end position="441"/>
    </location>
</feature>
<dbReference type="PANTHER" id="PTHR48438">
    <property type="entry name" value="ALPHA-(1,3)-FUCOSYLTRANSFERASE C-RELATED"/>
    <property type="match status" value="1"/>
</dbReference>
<dbReference type="FunFam" id="3.40.50.11660:FF:000004">
    <property type="entry name" value="Glycoprotein 3-alpha-L-fucosyltransferase A"/>
    <property type="match status" value="1"/>
</dbReference>
<comment type="subcellular location">
    <subcellularLocation>
        <location evidence="1 12">Golgi apparatus</location>
        <location evidence="1 12">Golgi stack membrane</location>
        <topology evidence="1 12">Single-pass type II membrane protein</topology>
    </subcellularLocation>
</comment>
<sequence length="441" mass="49856">MKNLVKLPAFYLCLVLFAVVLVLFEDRQEHSWDLNRPNGAPFRLPKIQSITFNKSNVHAPHTSANASRTQPPPAPLTTLAQTTGGTQLGEASGVEAQLLPIKTILVWTFGYGGTTMGFGEGQAPFKTAGCEVDACLITGNRTLVPLDAFDAIMFHFRSLKADNLPDKRSPHQRWVFWEMESASYVYQDPGLYNNLFNWTMTYRWDSDVGQRYGIVYPIPSSSPSSSSSSPTTTTSASPSPGGLERDYAKGKTKMAAWFVSNCFTISRREKIVKFIKKYIQVDIYGKCGKLSCPRERTEECYDMLSNHYKFYLSFENSLCKDYVTEKLFSVLRHDVVPVVLGGANYTSITPPHSIINVKDFPSIMGLINHLKYLDSNDTAYNEYFRWKKHYQVVDGWKSGARSFCDLCKKLHKDQTPKVYSNMRDWFVEQGGCMRLDLRSAG</sequence>
<evidence type="ECO:0000256" key="14">
    <source>
        <dbReference type="SAM" id="SignalP"/>
    </source>
</evidence>
<keyword evidence="5 12" id="KW-0808">Transferase</keyword>
<keyword evidence="4 12" id="KW-0328">Glycosyltransferase</keyword>
<comment type="similarity">
    <text evidence="3 12">Belongs to the glycosyltransferase 10 family.</text>
</comment>
<evidence type="ECO:0000256" key="11">
    <source>
        <dbReference type="ARBA" id="ARBA00023180"/>
    </source>
</evidence>
<dbReference type="EMBL" id="JARAKH010000036">
    <property type="protein sequence ID" value="KAK8384084.1"/>
    <property type="molecule type" value="Genomic_DNA"/>
</dbReference>
<feature type="domain" description="Fucosyltransferase N-terminal" evidence="16">
    <location>
        <begin position="102"/>
        <end position="213"/>
    </location>
</feature>
<feature type="domain" description="Fucosyltransferase C-terminal" evidence="15">
    <location>
        <begin position="249"/>
        <end position="425"/>
    </location>
</feature>
<dbReference type="EMBL" id="JARAKH010000036">
    <property type="protein sequence ID" value="KAK8384085.1"/>
    <property type="molecule type" value="Genomic_DNA"/>
</dbReference>
<dbReference type="EMBL" id="JARAKH010000036">
    <property type="protein sequence ID" value="KAK8384087.1"/>
    <property type="molecule type" value="Genomic_DNA"/>
</dbReference>
<dbReference type="SUPFAM" id="SSF53756">
    <property type="entry name" value="UDP-Glycosyltransferase/glycogen phosphorylase"/>
    <property type="match status" value="1"/>
</dbReference>
<protein>
    <recommendedName>
        <fullName evidence="12">Fucosyltransferase</fullName>
        <ecNumber evidence="12">2.4.1.-</ecNumber>
    </recommendedName>
</protein>
<evidence type="ECO:0000256" key="13">
    <source>
        <dbReference type="SAM" id="MobiDB-lite"/>
    </source>
</evidence>
<dbReference type="EMBL" id="JARAKH010000036">
    <property type="protein sequence ID" value="KAK8384081.1"/>
    <property type="molecule type" value="Genomic_DNA"/>
</dbReference>
<evidence type="ECO:0000256" key="9">
    <source>
        <dbReference type="ARBA" id="ARBA00023034"/>
    </source>
</evidence>
<gene>
    <name evidence="17" type="ORF">O3P69_016068</name>
</gene>
<evidence type="ECO:0000256" key="10">
    <source>
        <dbReference type="ARBA" id="ARBA00023136"/>
    </source>
</evidence>
<dbReference type="AlphaFoldDB" id="A0AAW0T9U7"/>
<evidence type="ECO:0000259" key="16">
    <source>
        <dbReference type="Pfam" id="PF17039"/>
    </source>
</evidence>
<evidence type="ECO:0000256" key="7">
    <source>
        <dbReference type="ARBA" id="ARBA00022968"/>
    </source>
</evidence>
<dbReference type="Pfam" id="PF17039">
    <property type="entry name" value="Glyco_tran_10_N"/>
    <property type="match status" value="1"/>
</dbReference>
<evidence type="ECO:0000256" key="3">
    <source>
        <dbReference type="ARBA" id="ARBA00008919"/>
    </source>
</evidence>
<evidence type="ECO:0000256" key="6">
    <source>
        <dbReference type="ARBA" id="ARBA00022692"/>
    </source>
</evidence>
<keyword evidence="6 12" id="KW-0812">Transmembrane</keyword>
<evidence type="ECO:0000256" key="5">
    <source>
        <dbReference type="ARBA" id="ARBA00022679"/>
    </source>
</evidence>
<feature type="region of interest" description="Disordered" evidence="13">
    <location>
        <begin position="220"/>
        <end position="243"/>
    </location>
</feature>
<evidence type="ECO:0000256" key="4">
    <source>
        <dbReference type="ARBA" id="ARBA00022676"/>
    </source>
</evidence>
<feature type="signal peptide" evidence="14">
    <location>
        <begin position="1"/>
        <end position="24"/>
    </location>
</feature>
<proteinExistence type="inferred from homology"/>
<dbReference type="InterPro" id="IPR001503">
    <property type="entry name" value="Glyco_trans_10"/>
</dbReference>
<dbReference type="GO" id="GO:0032580">
    <property type="term" value="C:Golgi cisterna membrane"/>
    <property type="evidence" value="ECO:0007669"/>
    <property type="project" value="UniProtKB-SubCell"/>
</dbReference>
<keyword evidence="14" id="KW-0732">Signal</keyword>
<evidence type="ECO:0000259" key="15">
    <source>
        <dbReference type="Pfam" id="PF00852"/>
    </source>
</evidence>